<dbReference type="PANTHER" id="PTHR21535:SF51">
    <property type="entry name" value="MANGANESE RESISTANCE PROTEIN MNR2"/>
    <property type="match status" value="1"/>
</dbReference>
<feature type="compositionally biased region" description="Low complexity" evidence="6">
    <location>
        <begin position="573"/>
        <end position="587"/>
    </location>
</feature>
<sequence length="727" mass="80204">MSRQQNITGIDTDTDIVIAVGDHSVPATPTSPTTTTLTPATRTETHLASTGHSYTSTSSERTNSTIPPHPQQQQQQQQEHNNSESLQEQETPSRPLPFVHQPPPTFATPDDHPVFPTSYTFPNSNNHSTTGVSNGYSPTLQSEVLSGHQQSSIPYNSTSRSDYPAFPASYRSAAPFTQAHPHIGHHHRIHHGHEHDPMGSINVMNIDYDGLDASVNEAGLIESGYHEPQPVLLDYKDQAQSPVMEKSSGGLDRAVSSGSSSGGFGSAFRRRSARKASYYSERSPRPPLPEQIRYTFYSRTAGLIEAPSLPQILSKASLEGGGVGTEGPRVFSDLLKDGCFWIDILDPSDFDMQILSKHFHIHPLTIEDISTEEVREKYEVFRNYYFVCFRTFDQDYNSGSYLQPASMYSVVLREGIITFHFLPTTHHLNVLRRLEQFHSHITLTPDWINYALLDDITDSFASPIQTIEYEVDSIDDLVLLLRENETTDMLRRIGSCRKNVMAISRLLMNKADVIRGLMKRFDERYMMSAGGAWGYAGPREPARDPVIGALGAGVPAAAQSGAGVTAGTGPGASGRATPAGNAPGAAASVQPDNMSQHQQPQYLLQNYRETEIMLYLGDILDHVLTMLQSLNSYEKVLGRSHSNYLAQISLEINQLSNKTNSVVGTLTFFASLIVPMTFVAGLWGMNVHVPGQPEMDNEPLTWFWCLIGGMGIYSVLAVIFGKRYGLI</sequence>
<feature type="transmembrane region" description="Helical" evidence="7">
    <location>
        <begin position="662"/>
        <end position="681"/>
    </location>
</feature>
<feature type="compositionally biased region" description="Low complexity" evidence="6">
    <location>
        <begin position="21"/>
        <end position="42"/>
    </location>
</feature>
<dbReference type="InterPro" id="IPR045861">
    <property type="entry name" value="CorA_cytoplasmic_dom"/>
</dbReference>
<feature type="compositionally biased region" description="Low complexity" evidence="6">
    <location>
        <begin position="71"/>
        <end position="90"/>
    </location>
</feature>
<dbReference type="CDD" id="cd12829">
    <property type="entry name" value="Alr1p-like"/>
    <property type="match status" value="1"/>
</dbReference>
<dbReference type="SUPFAM" id="SSF144083">
    <property type="entry name" value="Magnesium transport protein CorA, transmembrane region"/>
    <property type="match status" value="1"/>
</dbReference>
<dbReference type="GO" id="GO:0016020">
    <property type="term" value="C:membrane"/>
    <property type="evidence" value="ECO:0007669"/>
    <property type="project" value="UniProtKB-SubCell"/>
</dbReference>
<organism evidence="8 9">
    <name type="scientific">Linnemannia elongata AG-77</name>
    <dbReference type="NCBI Taxonomy" id="1314771"/>
    <lineage>
        <taxon>Eukaryota</taxon>
        <taxon>Fungi</taxon>
        <taxon>Fungi incertae sedis</taxon>
        <taxon>Mucoromycota</taxon>
        <taxon>Mortierellomycotina</taxon>
        <taxon>Mortierellomycetes</taxon>
        <taxon>Mortierellales</taxon>
        <taxon>Mortierellaceae</taxon>
        <taxon>Linnemannia</taxon>
    </lineage>
</organism>
<comment type="similarity">
    <text evidence="2">Belongs to the CorA metal ion transporter (MIT) (TC 1.A.35) family.</text>
</comment>
<dbReference type="InterPro" id="IPR002523">
    <property type="entry name" value="MgTranspt_CorA/ZnTranspt_ZntB"/>
</dbReference>
<evidence type="ECO:0000256" key="5">
    <source>
        <dbReference type="ARBA" id="ARBA00023136"/>
    </source>
</evidence>
<evidence type="ECO:0000256" key="3">
    <source>
        <dbReference type="ARBA" id="ARBA00022692"/>
    </source>
</evidence>
<reference evidence="8 9" key="1">
    <citation type="submission" date="2016-05" db="EMBL/GenBank/DDBJ databases">
        <title>Genome sequencing reveals origins of a unique bacterial endosymbiosis in the earliest lineages of terrestrial Fungi.</title>
        <authorList>
            <consortium name="DOE Joint Genome Institute"/>
            <person name="Uehling J."/>
            <person name="Gryganskyi A."/>
            <person name="Hameed K."/>
            <person name="Tschaplinski T."/>
            <person name="Misztal P."/>
            <person name="Wu S."/>
            <person name="Desiro A."/>
            <person name="Vande Pol N."/>
            <person name="Du Z.-Y."/>
            <person name="Zienkiewicz A."/>
            <person name="Zienkiewicz K."/>
            <person name="Morin E."/>
            <person name="Tisserant E."/>
            <person name="Splivallo R."/>
            <person name="Hainaut M."/>
            <person name="Henrissat B."/>
            <person name="Ohm R."/>
            <person name="Kuo A."/>
            <person name="Yan J."/>
            <person name="Lipzen A."/>
            <person name="Nolan M."/>
            <person name="Labutti K."/>
            <person name="Barry K."/>
            <person name="Goldstein A."/>
            <person name="Labbe J."/>
            <person name="Schadt C."/>
            <person name="Tuskan G."/>
            <person name="Grigoriev I."/>
            <person name="Martin F."/>
            <person name="Vilgalys R."/>
            <person name="Bonito G."/>
        </authorList>
    </citation>
    <scope>NUCLEOTIDE SEQUENCE [LARGE SCALE GENOMIC DNA]</scope>
    <source>
        <strain evidence="8 9">AG-77</strain>
    </source>
</reference>
<evidence type="ECO:0000256" key="1">
    <source>
        <dbReference type="ARBA" id="ARBA00004141"/>
    </source>
</evidence>
<dbReference type="InterPro" id="IPR044089">
    <property type="entry name" value="Alr1-like"/>
</dbReference>
<evidence type="ECO:0000313" key="9">
    <source>
        <dbReference type="Proteomes" id="UP000078512"/>
    </source>
</evidence>
<feature type="region of interest" description="Disordered" evidence="6">
    <location>
        <begin position="21"/>
        <end position="140"/>
    </location>
</feature>
<evidence type="ECO:0000256" key="6">
    <source>
        <dbReference type="SAM" id="MobiDB-lite"/>
    </source>
</evidence>
<accession>A0A197JKP6</accession>
<feature type="region of interest" description="Disordered" evidence="6">
    <location>
        <begin position="241"/>
        <end position="268"/>
    </location>
</feature>
<evidence type="ECO:0000256" key="4">
    <source>
        <dbReference type="ARBA" id="ARBA00022989"/>
    </source>
</evidence>
<dbReference type="Pfam" id="PF01544">
    <property type="entry name" value="CorA"/>
    <property type="match status" value="2"/>
</dbReference>
<name>A0A197JKP6_9FUNG</name>
<dbReference type="GO" id="GO:0010961">
    <property type="term" value="P:intracellular magnesium ion homeostasis"/>
    <property type="evidence" value="ECO:0007669"/>
    <property type="project" value="TreeGrafter"/>
</dbReference>
<keyword evidence="3 7" id="KW-0812">Transmembrane</keyword>
<keyword evidence="5 7" id="KW-0472">Membrane</keyword>
<feature type="region of interest" description="Disordered" evidence="6">
    <location>
        <begin position="561"/>
        <end position="595"/>
    </location>
</feature>
<keyword evidence="4 7" id="KW-1133">Transmembrane helix</keyword>
<evidence type="ECO:0000313" key="8">
    <source>
        <dbReference type="EMBL" id="OAQ24929.1"/>
    </source>
</evidence>
<gene>
    <name evidence="8" type="ORF">K457DRAFT_23506</name>
</gene>
<dbReference type="PANTHER" id="PTHR21535">
    <property type="entry name" value="MAGNESIUM AND COBALT TRANSPORT PROTEIN/MITOCHONDRIAL IMPORT INNER MEMBRANE TRANSLOCASE SUBUNIT TIM8"/>
    <property type="match status" value="1"/>
</dbReference>
<evidence type="ECO:0000256" key="7">
    <source>
        <dbReference type="SAM" id="Phobius"/>
    </source>
</evidence>
<proteinExistence type="inferred from homology"/>
<evidence type="ECO:0000256" key="2">
    <source>
        <dbReference type="ARBA" id="ARBA00009765"/>
    </source>
</evidence>
<dbReference type="Proteomes" id="UP000078512">
    <property type="component" value="Unassembled WGS sequence"/>
</dbReference>
<comment type="subcellular location">
    <subcellularLocation>
        <location evidence="1">Membrane</location>
        <topology evidence="1">Multi-pass membrane protein</topology>
    </subcellularLocation>
</comment>
<dbReference type="GO" id="GO:0015095">
    <property type="term" value="F:magnesium ion transmembrane transporter activity"/>
    <property type="evidence" value="ECO:0007669"/>
    <property type="project" value="InterPro"/>
</dbReference>
<dbReference type="AlphaFoldDB" id="A0A197JKP6"/>
<feature type="transmembrane region" description="Helical" evidence="7">
    <location>
        <begin position="701"/>
        <end position="721"/>
    </location>
</feature>
<dbReference type="InterPro" id="IPR045863">
    <property type="entry name" value="CorA_TM1_TM2"/>
</dbReference>
<feature type="compositionally biased region" description="Polar residues" evidence="6">
    <location>
        <begin position="117"/>
        <end position="140"/>
    </location>
</feature>
<protein>
    <submittedName>
        <fullName evidence="8">Cora-domain-containing protein</fullName>
    </submittedName>
</protein>
<dbReference type="OrthoDB" id="29879at2759"/>
<dbReference type="Gene3D" id="1.20.58.340">
    <property type="entry name" value="Magnesium transport protein CorA, transmembrane region"/>
    <property type="match status" value="2"/>
</dbReference>
<dbReference type="EMBL" id="KV442085">
    <property type="protein sequence ID" value="OAQ24929.1"/>
    <property type="molecule type" value="Genomic_DNA"/>
</dbReference>
<keyword evidence="9" id="KW-1185">Reference proteome</keyword>
<dbReference type="Gene3D" id="3.30.460.20">
    <property type="entry name" value="CorA soluble domain-like"/>
    <property type="match status" value="1"/>
</dbReference>
<dbReference type="SUPFAM" id="SSF143865">
    <property type="entry name" value="CorA soluble domain-like"/>
    <property type="match status" value="1"/>
</dbReference>
<feature type="compositionally biased region" description="Polar residues" evidence="6">
    <location>
        <begin position="46"/>
        <end position="66"/>
    </location>
</feature>